<evidence type="ECO:0000256" key="3">
    <source>
        <dbReference type="ARBA" id="ARBA00022692"/>
    </source>
</evidence>
<feature type="transmembrane region" description="Helical" evidence="6">
    <location>
        <begin position="49"/>
        <end position="67"/>
    </location>
</feature>
<comment type="subcellular location">
    <subcellularLocation>
        <location evidence="1">Membrane</location>
        <topology evidence="1">Multi-pass membrane protein</topology>
    </subcellularLocation>
</comment>
<feature type="transmembrane region" description="Helical" evidence="6">
    <location>
        <begin position="129"/>
        <end position="148"/>
    </location>
</feature>
<proteinExistence type="inferred from homology"/>
<feature type="transmembrane region" description="Helical" evidence="6">
    <location>
        <begin position="74"/>
        <end position="95"/>
    </location>
</feature>
<feature type="transmembrane region" description="Helical" evidence="6">
    <location>
        <begin position="186"/>
        <end position="204"/>
    </location>
</feature>
<keyword evidence="8" id="KW-1185">Reference proteome</keyword>
<keyword evidence="5 6" id="KW-0472">Membrane</keyword>
<dbReference type="RefSeq" id="WP_004726719.1">
    <property type="nucleotide sequence ID" value="NZ_CABLCD010000014.1"/>
</dbReference>
<comment type="similarity">
    <text evidence="2">Belongs to the TMEM86 family.</text>
</comment>
<accession>A0A0Q2Y413</accession>
<gene>
    <name evidence="7" type="ORF">AMR76_02555</name>
</gene>
<feature type="transmembrane region" description="Helical" evidence="6">
    <location>
        <begin position="22"/>
        <end position="43"/>
    </location>
</feature>
<evidence type="ECO:0000256" key="5">
    <source>
        <dbReference type="ARBA" id="ARBA00023136"/>
    </source>
</evidence>
<dbReference type="AlphaFoldDB" id="A0A0Q2Y413"/>
<dbReference type="Proteomes" id="UP000051221">
    <property type="component" value="Unassembled WGS sequence"/>
</dbReference>
<dbReference type="InParanoid" id="A0A0Q2Y413"/>
<dbReference type="EMBL" id="LKHS01000002">
    <property type="protein sequence ID" value="KQH87492.1"/>
    <property type="molecule type" value="Genomic_DNA"/>
</dbReference>
<evidence type="ECO:0000256" key="6">
    <source>
        <dbReference type="SAM" id="Phobius"/>
    </source>
</evidence>
<name>A0A0Q2Y413_VIBFU</name>
<evidence type="ECO:0000313" key="7">
    <source>
        <dbReference type="EMBL" id="KQH87492.1"/>
    </source>
</evidence>
<feature type="transmembrane region" description="Helical" evidence="6">
    <location>
        <begin position="101"/>
        <end position="122"/>
    </location>
</feature>
<dbReference type="OrthoDB" id="5592477at2"/>
<evidence type="ECO:0000256" key="2">
    <source>
        <dbReference type="ARBA" id="ARBA00007375"/>
    </source>
</evidence>
<evidence type="ECO:0008006" key="9">
    <source>
        <dbReference type="Google" id="ProtNLM"/>
    </source>
</evidence>
<comment type="caution">
    <text evidence="7">The sequence shown here is derived from an EMBL/GenBank/DDBJ whole genome shotgun (WGS) entry which is preliminary data.</text>
</comment>
<dbReference type="InterPro" id="IPR012506">
    <property type="entry name" value="TMEM86B-like"/>
</dbReference>
<dbReference type="GeneID" id="50536829"/>
<dbReference type="GO" id="GO:0016020">
    <property type="term" value="C:membrane"/>
    <property type="evidence" value="ECO:0007669"/>
    <property type="project" value="UniProtKB-SubCell"/>
</dbReference>
<sequence>MWPSILLFSCIHLFSIERGPRWLFYLSKPLPVLLMAALIPFSSSVDTNLAFWIFSGLILSAIGDVLLSLPKDKFVSGLSSFLLAHICYVLGYLGMVSTITWWTPAVILALGILAFLLLLPNLGTMTLPVAIYILIIVAMGSATAEYWLSYNSTSAKLAFTGACIFMLSDLVLAIDRFRSSSKFSRHVVMFTYYTAQALITLSVLNSRLF</sequence>
<reference evidence="7 8" key="1">
    <citation type="submission" date="2015-08" db="EMBL/GenBank/DDBJ databases">
        <title>Antibacterial properties of a collection of Vibrionaceae strains.</title>
        <authorList>
            <person name="Giubergia S."/>
        </authorList>
    </citation>
    <scope>NUCLEOTIDE SEQUENCE [LARGE SCALE GENOMIC DNA]</scope>
    <source>
        <strain evidence="7 8">S0821</strain>
    </source>
</reference>
<organism evidence="7 8">
    <name type="scientific">Vibrio furnissii</name>
    <dbReference type="NCBI Taxonomy" id="29494"/>
    <lineage>
        <taxon>Bacteria</taxon>
        <taxon>Pseudomonadati</taxon>
        <taxon>Pseudomonadota</taxon>
        <taxon>Gammaproteobacteria</taxon>
        <taxon>Vibrionales</taxon>
        <taxon>Vibrionaceae</taxon>
        <taxon>Vibrio</taxon>
    </lineage>
</organism>
<dbReference type="PANTHER" id="PTHR31885">
    <property type="entry name" value="GH04784P"/>
    <property type="match status" value="1"/>
</dbReference>
<keyword evidence="3 6" id="KW-0812">Transmembrane</keyword>
<evidence type="ECO:0000313" key="8">
    <source>
        <dbReference type="Proteomes" id="UP000051221"/>
    </source>
</evidence>
<evidence type="ECO:0000256" key="4">
    <source>
        <dbReference type="ARBA" id="ARBA00022989"/>
    </source>
</evidence>
<dbReference type="PANTHER" id="PTHR31885:SF6">
    <property type="entry name" value="GH04784P"/>
    <property type="match status" value="1"/>
</dbReference>
<feature type="transmembrane region" description="Helical" evidence="6">
    <location>
        <begin position="154"/>
        <end position="174"/>
    </location>
</feature>
<dbReference type="Pfam" id="PF07947">
    <property type="entry name" value="YhhN"/>
    <property type="match status" value="1"/>
</dbReference>
<evidence type="ECO:0000256" key="1">
    <source>
        <dbReference type="ARBA" id="ARBA00004141"/>
    </source>
</evidence>
<keyword evidence="4 6" id="KW-1133">Transmembrane helix</keyword>
<protein>
    <recommendedName>
        <fullName evidence="9">Lysoplasmalogenase</fullName>
    </recommendedName>
</protein>
<dbReference type="GO" id="GO:0016787">
    <property type="term" value="F:hydrolase activity"/>
    <property type="evidence" value="ECO:0007669"/>
    <property type="project" value="TreeGrafter"/>
</dbReference>